<dbReference type="Pfam" id="PF04123">
    <property type="entry name" value="DUF373"/>
    <property type="match status" value="1"/>
</dbReference>
<evidence type="ECO:0000313" key="2">
    <source>
        <dbReference type="EMBL" id="MRW96486.1"/>
    </source>
</evidence>
<reference evidence="2 3" key="1">
    <citation type="submission" date="2019-11" db="EMBL/GenBank/DDBJ databases">
        <title>Whole genome sequence of Haloferax sp. MBLA0078.</title>
        <authorList>
            <person name="Seo M.-J."/>
            <person name="Cho E.-S."/>
        </authorList>
    </citation>
    <scope>NUCLEOTIDE SEQUENCE [LARGE SCALE GENOMIC DNA]</scope>
    <source>
        <strain evidence="2 3">MBLA0078</strain>
    </source>
</reference>
<dbReference type="Proteomes" id="UP000443423">
    <property type="component" value="Unassembled WGS sequence"/>
</dbReference>
<feature type="transmembrane region" description="Helical" evidence="1">
    <location>
        <begin position="306"/>
        <end position="325"/>
    </location>
</feature>
<sequence>MLLVLCVDLDDDLGRKTGLKTPVVGRQNVEDAAVALATADPEDSDVNVLFQGIRVHDQLLEDEDEEVEVAAVTGVEGSDVKANRAIGEEIDTVLASISTGESIHAIVISDGAQDESVLPVIRSRVPIDGVRRVVVRQAQNLESMYYTMKQVLADPETRGTILVPLGILLLIYPFVTIASFFDVPGAVVLGLISALLGLYTLFRGLGLETAVDEAANRARNVLYTGRVTIITYVAAAALLVVGGVRGVDLVQTVSEAVAGNPPAGLILAALVHGAVEWFAAAGITSSLGQVTDEYLHDRFKWRYLNAPFYVTAIAIVLYALSGFFIPDGVAGVQTFDLPGLAVALTVGTLLGVLSTLTFAVAESRFPTGADGEQPAENQSV</sequence>
<accession>A0A6A8G8P1</accession>
<feature type="transmembrane region" description="Helical" evidence="1">
    <location>
        <begin position="183"/>
        <end position="202"/>
    </location>
</feature>
<dbReference type="RefSeq" id="WP_151110923.1">
    <property type="nucleotide sequence ID" value="NZ_WKJQ01000001.1"/>
</dbReference>
<keyword evidence="1" id="KW-1133">Transmembrane helix</keyword>
<evidence type="ECO:0000256" key="1">
    <source>
        <dbReference type="SAM" id="Phobius"/>
    </source>
</evidence>
<feature type="transmembrane region" description="Helical" evidence="1">
    <location>
        <begin position="337"/>
        <end position="361"/>
    </location>
</feature>
<protein>
    <submittedName>
        <fullName evidence="2">DUF373 family protein</fullName>
    </submittedName>
</protein>
<proteinExistence type="predicted"/>
<gene>
    <name evidence="2" type="ORF">GJR99_07860</name>
</gene>
<name>A0A6A8G8P1_9EURY</name>
<dbReference type="InterPro" id="IPR007254">
    <property type="entry name" value="DUF373"/>
</dbReference>
<feature type="transmembrane region" description="Helical" evidence="1">
    <location>
        <begin position="159"/>
        <end position="177"/>
    </location>
</feature>
<dbReference type="PANTHER" id="PTHR38815:SF1">
    <property type="entry name" value="DUF373 FAMILY PROTEIN"/>
    <property type="match status" value="1"/>
</dbReference>
<dbReference type="OrthoDB" id="201773at2157"/>
<dbReference type="EMBL" id="WKJQ01000001">
    <property type="protein sequence ID" value="MRW96486.1"/>
    <property type="molecule type" value="Genomic_DNA"/>
</dbReference>
<feature type="transmembrane region" description="Helical" evidence="1">
    <location>
        <begin position="264"/>
        <end position="285"/>
    </location>
</feature>
<keyword evidence="1" id="KW-0472">Membrane</keyword>
<keyword evidence="1" id="KW-0812">Transmembrane</keyword>
<feature type="transmembrane region" description="Helical" evidence="1">
    <location>
        <begin position="223"/>
        <end position="244"/>
    </location>
</feature>
<comment type="caution">
    <text evidence="2">The sequence shown here is derived from an EMBL/GenBank/DDBJ whole genome shotgun (WGS) entry which is preliminary data.</text>
</comment>
<dbReference type="AlphaFoldDB" id="A0A6A8G8P1"/>
<keyword evidence="3" id="KW-1185">Reference proteome</keyword>
<evidence type="ECO:0000313" key="3">
    <source>
        <dbReference type="Proteomes" id="UP000443423"/>
    </source>
</evidence>
<dbReference type="PANTHER" id="PTHR38815">
    <property type="entry name" value="HYPOTHETICAL MEMBRANE PROTEIN, CONSERVED, DUF373 FAMILY"/>
    <property type="match status" value="1"/>
</dbReference>
<organism evidence="2 3">
    <name type="scientific">Haloferax marinum</name>
    <dbReference type="NCBI Taxonomy" id="2666143"/>
    <lineage>
        <taxon>Archaea</taxon>
        <taxon>Methanobacteriati</taxon>
        <taxon>Methanobacteriota</taxon>
        <taxon>Stenosarchaea group</taxon>
        <taxon>Halobacteria</taxon>
        <taxon>Halobacteriales</taxon>
        <taxon>Haloferacaceae</taxon>
        <taxon>Haloferax</taxon>
    </lineage>
</organism>